<dbReference type="Proteomes" id="UP001479520">
    <property type="component" value="Chromosome"/>
</dbReference>
<keyword evidence="2" id="KW-1185">Reference proteome</keyword>
<protein>
    <submittedName>
        <fullName evidence="1">Uncharacterized protein</fullName>
    </submittedName>
</protein>
<gene>
    <name evidence="1" type="ORF">AADV58_11090</name>
</gene>
<organism evidence="1 2">
    <name type="scientific">Azonexus hydrophilus</name>
    <dbReference type="NCBI Taxonomy" id="418702"/>
    <lineage>
        <taxon>Bacteria</taxon>
        <taxon>Pseudomonadati</taxon>
        <taxon>Pseudomonadota</taxon>
        <taxon>Betaproteobacteria</taxon>
        <taxon>Rhodocyclales</taxon>
        <taxon>Azonexaceae</taxon>
        <taxon>Azonexus</taxon>
    </lineage>
</organism>
<evidence type="ECO:0000313" key="1">
    <source>
        <dbReference type="EMBL" id="WZJ20498.1"/>
    </source>
</evidence>
<proteinExistence type="predicted"/>
<name>A0ABZ2XCZ1_9RHOO</name>
<reference evidence="1 2" key="1">
    <citation type="submission" date="2024-04" db="EMBL/GenBank/DDBJ databases">
        <title>Dissimilatory iodate-reducing microorganisms contribute to the enrichment of iodine in groundwater.</title>
        <authorList>
            <person name="Jiang Z."/>
        </authorList>
    </citation>
    <scope>NUCLEOTIDE SEQUENCE [LARGE SCALE GENOMIC DNA]</scope>
    <source>
        <strain evidence="1 2">NCP973</strain>
    </source>
</reference>
<dbReference type="RefSeq" id="WP_157272513.1">
    <property type="nucleotide sequence ID" value="NZ_CALFBA010000055.1"/>
</dbReference>
<accession>A0ABZ2XCZ1</accession>
<evidence type="ECO:0000313" key="2">
    <source>
        <dbReference type="Proteomes" id="UP001479520"/>
    </source>
</evidence>
<sequence length="286" mass="30812">MFSISRVQGSAELFRSQAAQRTATAGPAAVSATNATDSVSISSAAREALKSEAAAKTTGIPLPQAVTEWFTKDFPADVIDEAMSRLAANKAQGALGGEGPLGLPLLPENQALLDGFREEMRSLSADGHANMNTEQSARFNLLMNLSMRVQMLGWKSPMSEADVQREFDISNAMARLGRENPDLLPATESVAADETKFIDVNVESVSAVWRERWAASGLEMPEVTVSPQRSWWLTMATAAGFDEGEFMTAVRGLGQRLSGHELTRGVENLISERYGEKLAAEEATDS</sequence>
<dbReference type="EMBL" id="CP151406">
    <property type="protein sequence ID" value="WZJ20498.1"/>
    <property type="molecule type" value="Genomic_DNA"/>
</dbReference>